<feature type="compositionally biased region" description="Polar residues" evidence="17">
    <location>
        <begin position="29"/>
        <end position="40"/>
    </location>
</feature>
<organism evidence="20">
    <name type="scientific">Skeletonema marinoi</name>
    <dbReference type="NCBI Taxonomy" id="267567"/>
    <lineage>
        <taxon>Eukaryota</taxon>
        <taxon>Sar</taxon>
        <taxon>Stramenopiles</taxon>
        <taxon>Ochrophyta</taxon>
        <taxon>Bacillariophyta</taxon>
        <taxon>Coscinodiscophyceae</taxon>
        <taxon>Thalassiosirophycidae</taxon>
        <taxon>Thalassiosirales</taxon>
        <taxon>Skeletonemataceae</taxon>
        <taxon>Skeletonema</taxon>
        <taxon>Skeletonema marinoi-dohrnii complex</taxon>
    </lineage>
</organism>
<name>A0A7S2K919_9STRA</name>
<keyword evidence="13" id="KW-0511">Multifunctional enzyme</keyword>
<dbReference type="SUPFAM" id="SSF53633">
    <property type="entry name" value="Carbamate kinase-like"/>
    <property type="match status" value="1"/>
</dbReference>
<evidence type="ECO:0000313" key="20">
    <source>
        <dbReference type="EMBL" id="CAD9569920.1"/>
    </source>
</evidence>
<dbReference type="Gene3D" id="3.40.1160.10">
    <property type="entry name" value="Acetylglutamate kinase-like"/>
    <property type="match status" value="1"/>
</dbReference>
<comment type="catalytic activity">
    <reaction evidence="15 16">
        <text>L-glutamate + ATP = L-glutamyl 5-phosphate + ADP</text>
        <dbReference type="Rhea" id="RHEA:14877"/>
        <dbReference type="ChEBI" id="CHEBI:29985"/>
        <dbReference type="ChEBI" id="CHEBI:30616"/>
        <dbReference type="ChEBI" id="CHEBI:58274"/>
        <dbReference type="ChEBI" id="CHEBI:456216"/>
        <dbReference type="EC" id="2.7.2.11"/>
    </reaction>
</comment>
<evidence type="ECO:0000256" key="5">
    <source>
        <dbReference type="ARBA" id="ARBA00022605"/>
    </source>
</evidence>
<dbReference type="HAMAP" id="MF_00412">
    <property type="entry name" value="ProA"/>
    <property type="match status" value="1"/>
</dbReference>
<protein>
    <recommendedName>
        <fullName evidence="16">Delta-1-pyrroline-5-carboxylate synthase</fullName>
    </recommendedName>
    <domain>
        <recommendedName>
            <fullName evidence="16">Glutamate 5-kinase</fullName>
            <shortName evidence="16">GK</shortName>
            <ecNumber evidence="16">2.7.2.11</ecNumber>
        </recommendedName>
        <alternativeName>
            <fullName evidence="16">Gamma-glutamyl kinase</fullName>
        </alternativeName>
    </domain>
    <domain>
        <recommendedName>
            <fullName evidence="16">Gamma-glutamyl phosphate reductase</fullName>
            <shortName evidence="16">GPR</shortName>
            <ecNumber evidence="16">1.2.1.41</ecNumber>
        </recommendedName>
        <alternativeName>
            <fullName evidence="16">Glutamate-5-semialdehyde dehydrogenase</fullName>
        </alternativeName>
        <alternativeName>
            <fullName evidence="16">Glutamyl-gamma-semialdehyde dehydrogenase</fullName>
        </alternativeName>
    </domain>
</protein>
<dbReference type="PROSITE" id="PS00902">
    <property type="entry name" value="GLUTAMATE_5_KINASE"/>
    <property type="match status" value="1"/>
</dbReference>
<comment type="pathway">
    <text evidence="2 16">Amino-acid biosynthesis; L-proline biosynthesis; L-glutamate 5-semialdehyde from L-glutamate: step 1/2.</text>
</comment>
<evidence type="ECO:0000256" key="6">
    <source>
        <dbReference type="ARBA" id="ARBA00022650"/>
    </source>
</evidence>
<feature type="domain" description="Aspartate/glutamate/uridylate kinase" evidence="19">
    <location>
        <begin position="4"/>
        <end position="242"/>
    </location>
</feature>
<dbReference type="InterPro" id="IPR001048">
    <property type="entry name" value="Asp/Glu/Uridylate_kinase"/>
</dbReference>
<accession>A0A7S2K919</accession>
<proteinExistence type="inferred from homology"/>
<feature type="domain" description="Aldehyde dehydrogenase" evidence="18">
    <location>
        <begin position="308"/>
        <end position="578"/>
    </location>
</feature>
<dbReference type="NCBIfam" id="NF001221">
    <property type="entry name" value="PRK00197.1"/>
    <property type="match status" value="1"/>
</dbReference>
<evidence type="ECO:0000256" key="14">
    <source>
        <dbReference type="ARBA" id="ARBA00049024"/>
    </source>
</evidence>
<dbReference type="PANTHER" id="PTHR11063:SF8">
    <property type="entry name" value="DELTA-1-PYRROLINE-5-CARBOXYLATE SYNTHASE"/>
    <property type="match status" value="1"/>
</dbReference>
<dbReference type="EC" id="1.2.1.41" evidence="16"/>
<dbReference type="SUPFAM" id="SSF53720">
    <property type="entry name" value="ALDH-like"/>
    <property type="match status" value="1"/>
</dbReference>
<keyword evidence="6 16" id="KW-0641">Proline biosynthesis</keyword>
<gene>
    <name evidence="20" type="ORF">SMAR0320_LOCUS168</name>
</gene>
<dbReference type="InterPro" id="IPR016162">
    <property type="entry name" value="Ald_DH_N"/>
</dbReference>
<keyword evidence="12 16" id="KW-0560">Oxidoreductase</keyword>
<keyword evidence="11 16" id="KW-0521">NADP</keyword>
<dbReference type="GO" id="GO:0004349">
    <property type="term" value="F:glutamate 5-kinase activity"/>
    <property type="evidence" value="ECO:0007669"/>
    <property type="project" value="UniProtKB-UniRule"/>
</dbReference>
<dbReference type="InterPro" id="IPR005766">
    <property type="entry name" value="P5_carboxy_syn"/>
</dbReference>
<evidence type="ECO:0000256" key="15">
    <source>
        <dbReference type="ARBA" id="ARBA00049141"/>
    </source>
</evidence>
<keyword evidence="10 16" id="KW-0067">ATP-binding</keyword>
<evidence type="ECO:0000256" key="11">
    <source>
        <dbReference type="ARBA" id="ARBA00022857"/>
    </source>
</evidence>
<evidence type="ECO:0000256" key="10">
    <source>
        <dbReference type="ARBA" id="ARBA00022840"/>
    </source>
</evidence>
<reference evidence="20" key="1">
    <citation type="submission" date="2021-01" db="EMBL/GenBank/DDBJ databases">
        <authorList>
            <person name="Corre E."/>
            <person name="Pelletier E."/>
            <person name="Niang G."/>
            <person name="Scheremetjew M."/>
            <person name="Finn R."/>
            <person name="Kale V."/>
            <person name="Holt S."/>
            <person name="Cochrane G."/>
            <person name="Meng A."/>
            <person name="Brown T."/>
            <person name="Cohen L."/>
        </authorList>
    </citation>
    <scope>NUCLEOTIDE SEQUENCE</scope>
    <source>
        <strain evidence="20">SM1012Den-03</strain>
    </source>
</reference>
<dbReference type="PANTHER" id="PTHR11063">
    <property type="entry name" value="GLUTAMATE SEMIALDEHYDE DEHYDROGENASE"/>
    <property type="match status" value="1"/>
</dbReference>
<evidence type="ECO:0000256" key="3">
    <source>
        <dbReference type="ARBA" id="ARBA00006300"/>
    </source>
</evidence>
<dbReference type="GO" id="GO:0004350">
    <property type="term" value="F:glutamate-5-semialdehyde dehydrogenase activity"/>
    <property type="evidence" value="ECO:0007669"/>
    <property type="project" value="UniProtKB-UniRule"/>
</dbReference>
<dbReference type="InterPro" id="IPR015590">
    <property type="entry name" value="Aldehyde_DH_dom"/>
</dbReference>
<dbReference type="InterPro" id="IPR020593">
    <property type="entry name" value="G-glutamylP_reductase_CS"/>
</dbReference>
<comment type="similarity">
    <text evidence="3 16">In the C-terminal section; belongs to the gamma-glutamyl phosphate reductase family.</text>
</comment>
<dbReference type="Pfam" id="PF00171">
    <property type="entry name" value="Aldedh"/>
    <property type="match status" value="1"/>
</dbReference>
<dbReference type="CDD" id="cd07079">
    <property type="entry name" value="ALDH_F18-19_ProA-GPR"/>
    <property type="match status" value="1"/>
</dbReference>
<keyword evidence="5 16" id="KW-0028">Amino-acid biosynthesis</keyword>
<sequence>MVSSGATGMGKRLLRTKSRLSMSIAEVTEQVTNSSSNLASLQEEEEHQMNHPPGMLMNTSPHRRNDSLGGSMLNGGVGAENSKKTFQSACAAGGQFEMMSLYNALFSQLEVSAAQVLLTESDFRDKNHLTSLKYSIDRLVSVGIIPIINENDAVSAFSTTTNVDAFTDNDSLAALCARSFGCDMCILLTDVDGVFDRPPNQEGAKLLPFYSQDQSVGIGEKSKHGRGGMASKIEAAQFAVSPGSQCRACVVVSGNDLSAIRALANSEYELEDGEEPKGTLFVTPGSELEEQALEDIKFIEKNDDETVSKEARKMAAAARDEARKLQSLPHSERKAILYAVADALENEKDVILAANKCDLDIASTDGTSDQLVNRLKLTDAKLATLSSGIRQIADQTDPLGVVKAKRELTDGLVLSQVTVPIGVLMIIFESRPDSMPQISALALASGNGLLLKGGKEAARSNEAIHRVIGDAIERGSGGKIKRDVIALVTSRGQVADMLKLDDVVDLVIPRGSNALVSYIKANTKIPVLGHADGVCHVYIDKSAEDATLVGNLVLDAKTDYPSACNAMETLLLHKDTLQTIALPILMNLRAAGVRCLGGPKAMDAGLCDVPAKEMKTEYGDLTCMVEIVDDMDEAINWIHKYGSGHTEAIICSEDSPAGQEFLHRVDAACVFKNASTRFADGYRFGLGAEVGISTGRIHARGPVGVEGLLTVKWQLRSADGINYVGEFGGDSPTKKYTHKELM</sequence>
<dbReference type="Gene3D" id="3.40.309.10">
    <property type="entry name" value="Aldehyde Dehydrogenase, Chain A, domain 2"/>
    <property type="match status" value="1"/>
</dbReference>
<dbReference type="EMBL" id="HBGZ01000243">
    <property type="protein sequence ID" value="CAD9569920.1"/>
    <property type="molecule type" value="Transcribed_RNA"/>
</dbReference>
<feature type="region of interest" description="Disordered" evidence="17">
    <location>
        <begin position="29"/>
        <end position="66"/>
    </location>
</feature>
<comment type="pathway">
    <text evidence="1 16">Amino-acid biosynthesis; L-proline biosynthesis; L-glutamate 5-semialdehyde from L-glutamate: step 2/2.</text>
</comment>
<dbReference type="InterPro" id="IPR000965">
    <property type="entry name" value="GPR_dom"/>
</dbReference>
<comment type="similarity">
    <text evidence="4 16">In the N-terminal section; belongs to the glutamate 5-kinase family.</text>
</comment>
<dbReference type="Gene3D" id="3.40.605.10">
    <property type="entry name" value="Aldehyde Dehydrogenase, Chain A, domain 1"/>
    <property type="match status" value="1"/>
</dbReference>
<comment type="catalytic activity">
    <reaction evidence="14 16">
        <text>L-glutamate 5-semialdehyde + phosphate + NADP(+) = L-glutamyl 5-phosphate + NADPH + H(+)</text>
        <dbReference type="Rhea" id="RHEA:19541"/>
        <dbReference type="ChEBI" id="CHEBI:15378"/>
        <dbReference type="ChEBI" id="CHEBI:43474"/>
        <dbReference type="ChEBI" id="CHEBI:57783"/>
        <dbReference type="ChEBI" id="CHEBI:58066"/>
        <dbReference type="ChEBI" id="CHEBI:58274"/>
        <dbReference type="ChEBI" id="CHEBI:58349"/>
        <dbReference type="EC" id="1.2.1.41"/>
    </reaction>
</comment>
<evidence type="ECO:0000256" key="16">
    <source>
        <dbReference type="PIRNR" id="PIRNR036429"/>
    </source>
</evidence>
<dbReference type="InterPro" id="IPR019797">
    <property type="entry name" value="Glutamate_5-kinase_CS"/>
</dbReference>
<dbReference type="InterPro" id="IPR016163">
    <property type="entry name" value="Ald_DH_C"/>
</dbReference>
<dbReference type="PROSITE" id="PS01223">
    <property type="entry name" value="PROA"/>
    <property type="match status" value="1"/>
</dbReference>
<keyword evidence="8 16" id="KW-0547">Nucleotide-binding</keyword>
<dbReference type="Pfam" id="PF00696">
    <property type="entry name" value="AA_kinase"/>
    <property type="match status" value="1"/>
</dbReference>
<evidence type="ECO:0000259" key="18">
    <source>
        <dbReference type="Pfam" id="PF00171"/>
    </source>
</evidence>
<dbReference type="EC" id="2.7.2.11" evidence="16"/>
<evidence type="ECO:0000256" key="2">
    <source>
        <dbReference type="ARBA" id="ARBA00005185"/>
    </source>
</evidence>
<dbReference type="AlphaFoldDB" id="A0A7S2K919"/>
<evidence type="ECO:0000256" key="12">
    <source>
        <dbReference type="ARBA" id="ARBA00023002"/>
    </source>
</evidence>
<evidence type="ECO:0000256" key="1">
    <source>
        <dbReference type="ARBA" id="ARBA00004985"/>
    </source>
</evidence>
<evidence type="ECO:0000256" key="13">
    <source>
        <dbReference type="ARBA" id="ARBA00023268"/>
    </source>
</evidence>
<evidence type="ECO:0000256" key="7">
    <source>
        <dbReference type="ARBA" id="ARBA00022679"/>
    </source>
</evidence>
<dbReference type="PIRSF" id="PIRSF036429">
    <property type="entry name" value="P5C_syn"/>
    <property type="match status" value="1"/>
</dbReference>
<evidence type="ECO:0000256" key="17">
    <source>
        <dbReference type="SAM" id="MobiDB-lite"/>
    </source>
</evidence>
<evidence type="ECO:0000256" key="4">
    <source>
        <dbReference type="ARBA" id="ARBA00009302"/>
    </source>
</evidence>
<dbReference type="PRINTS" id="PR00474">
    <property type="entry name" value="GLU5KINASE"/>
</dbReference>
<evidence type="ECO:0000256" key="8">
    <source>
        <dbReference type="ARBA" id="ARBA00022741"/>
    </source>
</evidence>
<dbReference type="GO" id="GO:0055129">
    <property type="term" value="P:L-proline biosynthetic process"/>
    <property type="evidence" value="ECO:0007669"/>
    <property type="project" value="UniProtKB-UniPathway"/>
</dbReference>
<dbReference type="InterPro" id="IPR016161">
    <property type="entry name" value="Ald_DH/histidinol_DH"/>
</dbReference>
<dbReference type="UniPathway" id="UPA00098">
    <property type="reaction ID" value="UER00359"/>
</dbReference>
<evidence type="ECO:0000256" key="9">
    <source>
        <dbReference type="ARBA" id="ARBA00022777"/>
    </source>
</evidence>
<dbReference type="InterPro" id="IPR036393">
    <property type="entry name" value="AceGlu_kinase-like_sf"/>
</dbReference>
<evidence type="ECO:0000259" key="19">
    <source>
        <dbReference type="Pfam" id="PF00696"/>
    </source>
</evidence>
<dbReference type="GO" id="GO:0005524">
    <property type="term" value="F:ATP binding"/>
    <property type="evidence" value="ECO:0007669"/>
    <property type="project" value="UniProtKB-UniRule"/>
</dbReference>
<keyword evidence="9 16" id="KW-0418">Kinase</keyword>
<keyword evidence="7 16" id="KW-0808">Transferase</keyword>
<dbReference type="InterPro" id="IPR001057">
    <property type="entry name" value="Glu/AcGlu_kinase"/>
</dbReference>
<dbReference type="NCBIfam" id="TIGR00407">
    <property type="entry name" value="proA"/>
    <property type="match status" value="1"/>
</dbReference>